<evidence type="ECO:0000259" key="11">
    <source>
        <dbReference type="Pfam" id="PF02878"/>
    </source>
</evidence>
<evidence type="ECO:0000256" key="8">
    <source>
        <dbReference type="ARBA" id="ARBA00023235"/>
    </source>
</evidence>
<organism evidence="14 15">
    <name type="scientific">Thermanaerosceptrum fracticalcis</name>
    <dbReference type="NCBI Taxonomy" id="1712410"/>
    <lineage>
        <taxon>Bacteria</taxon>
        <taxon>Bacillati</taxon>
        <taxon>Bacillota</taxon>
        <taxon>Clostridia</taxon>
        <taxon>Eubacteriales</taxon>
        <taxon>Peptococcaceae</taxon>
        <taxon>Thermanaerosceptrum</taxon>
    </lineage>
</organism>
<comment type="similarity">
    <text evidence="3 9">Belongs to the phosphohexose mutase family.</text>
</comment>
<evidence type="ECO:0000256" key="7">
    <source>
        <dbReference type="ARBA" id="ARBA00022842"/>
    </source>
</evidence>
<keyword evidence="15" id="KW-1185">Reference proteome</keyword>
<evidence type="ECO:0000256" key="5">
    <source>
        <dbReference type="ARBA" id="ARBA00022553"/>
    </source>
</evidence>
<evidence type="ECO:0000256" key="9">
    <source>
        <dbReference type="RuleBase" id="RU004326"/>
    </source>
</evidence>
<evidence type="ECO:0000256" key="2">
    <source>
        <dbReference type="ARBA" id="ARBA00001946"/>
    </source>
</evidence>
<accession>A0A7G6DYT9</accession>
<evidence type="ECO:0000256" key="1">
    <source>
        <dbReference type="ARBA" id="ARBA00000443"/>
    </source>
</evidence>
<feature type="domain" description="Alpha-D-phosphohexomutase C-terminal" evidence="10">
    <location>
        <begin position="521"/>
        <end position="554"/>
    </location>
</feature>
<dbReference type="InterPro" id="IPR005846">
    <property type="entry name" value="A-D-PHexomutase_a/b/a-III"/>
</dbReference>
<keyword evidence="5" id="KW-0597">Phosphoprotein</keyword>
<dbReference type="EMBL" id="CP045798">
    <property type="protein sequence ID" value="QNB44993.1"/>
    <property type="molecule type" value="Genomic_DNA"/>
</dbReference>
<feature type="domain" description="Alpha-D-phosphohexomutase alpha/beta/alpha" evidence="12">
    <location>
        <begin position="209"/>
        <end position="312"/>
    </location>
</feature>
<evidence type="ECO:0000259" key="12">
    <source>
        <dbReference type="Pfam" id="PF02879"/>
    </source>
</evidence>
<dbReference type="Gene3D" id="3.30.310.50">
    <property type="entry name" value="Alpha-D-phosphohexomutase, C-terminal domain"/>
    <property type="match status" value="1"/>
</dbReference>
<evidence type="ECO:0000256" key="4">
    <source>
        <dbReference type="ARBA" id="ARBA00012728"/>
    </source>
</evidence>
<feature type="domain" description="Alpha-D-phosphohexomutase alpha/beta/alpha" evidence="11">
    <location>
        <begin position="44"/>
        <end position="177"/>
    </location>
</feature>
<dbReference type="AlphaFoldDB" id="A0A7G6DYT9"/>
<comment type="cofactor">
    <cofactor evidence="2">
        <name>Mg(2+)</name>
        <dbReference type="ChEBI" id="CHEBI:18420"/>
    </cofactor>
</comment>
<proteinExistence type="inferred from homology"/>
<dbReference type="GO" id="GO:0000287">
    <property type="term" value="F:magnesium ion binding"/>
    <property type="evidence" value="ECO:0007669"/>
    <property type="project" value="InterPro"/>
</dbReference>
<protein>
    <recommendedName>
        <fullName evidence="4">phosphoglucomutase (alpha-D-glucose-1,6-bisphosphate-dependent)</fullName>
        <ecNumber evidence="4">5.4.2.2</ecNumber>
    </recommendedName>
</protein>
<dbReference type="PANTHER" id="PTHR45745:SF1">
    <property type="entry name" value="PHOSPHOGLUCOMUTASE 2B-RELATED"/>
    <property type="match status" value="1"/>
</dbReference>
<dbReference type="KEGG" id="tfr:BR63_00820"/>
<keyword evidence="6 9" id="KW-0479">Metal-binding</keyword>
<dbReference type="SUPFAM" id="SSF53738">
    <property type="entry name" value="Phosphoglucomutase, first 3 domains"/>
    <property type="match status" value="3"/>
</dbReference>
<evidence type="ECO:0000256" key="3">
    <source>
        <dbReference type="ARBA" id="ARBA00010231"/>
    </source>
</evidence>
<feature type="domain" description="Alpha-D-phosphohexomutase alpha/beta/alpha" evidence="13">
    <location>
        <begin position="325"/>
        <end position="449"/>
    </location>
</feature>
<sequence length="575" mass="65569">MNRYKENYLRWLNHDTLDREIKEELQAIRDKDKEIRERFYKNLEFGTAGLRGIMGAGTNRMNIYTVRKATQGLANYINRVSPEKTVVIAYDTRHKSREFALQAALVLATNNIKTYLFKKVMATPLLSFAICHLKTTAGIMITASHNPREYNGYKVYWRHGGQIIDDMAAAITREIMQVEDELHIPVQGEEEAEKQGLLVWLDDKIYNTYIQRTKQLILREDVIKQAADDLRMVYTPLHGTGYAPVCQLLETTGFKQVFVVPEQAEPDPDFSTVKYPNPEEQSAFTLALQKAQEVNADLIMGTDPDADRVGVLSLNDTGEYEPLTGNQLGALLIDYILHMRQLANNLPADGVIIKTIVTSSMGVDIARRFNIDYLDVLTGFKYIGEKIAQFNEDKSRTFLFGYEESYGFLAGDYVRDKDAVQTCLLVAEMAAYYKTRGLTLFERLRQLYEELGYYREALVNLTLAGLEGQEKINRIIETFRDNPPAQVGGLEITIVRDYLQCTEKTRGLCEIKTITLPRCNVLHYTLEDGSWFCIRPSGTEPKLKIYFGVKDKTAEEAKTKLERIKEEVMNIVGAV</sequence>
<dbReference type="PROSITE" id="PS00710">
    <property type="entry name" value="PGM_PMM"/>
    <property type="match status" value="1"/>
</dbReference>
<dbReference type="Pfam" id="PF02878">
    <property type="entry name" value="PGM_PMM_I"/>
    <property type="match status" value="1"/>
</dbReference>
<dbReference type="CDD" id="cd05799">
    <property type="entry name" value="PGM2"/>
    <property type="match status" value="1"/>
</dbReference>
<dbReference type="Proteomes" id="UP000515847">
    <property type="component" value="Chromosome"/>
</dbReference>
<reference evidence="14 15" key="1">
    <citation type="journal article" date="2019" name="Front. Microbiol.">
        <title>Thermoanaerosceptrum fracticalcis gen. nov. sp. nov., a Novel Fumarate-Fermenting Microorganism From a Deep Fractured Carbonate Aquifer of the US Great Basin.</title>
        <authorList>
            <person name="Hamilton-Brehm S.D."/>
            <person name="Stewart L.E."/>
            <person name="Zavarin M."/>
            <person name="Caldwell M."/>
            <person name="Lawson P.A."/>
            <person name="Onstott T.C."/>
            <person name="Grzymski J."/>
            <person name="Neveux I."/>
            <person name="Lollar B.S."/>
            <person name="Russell C.E."/>
            <person name="Moser D.P."/>
        </authorList>
    </citation>
    <scope>NUCLEOTIDE SEQUENCE [LARGE SCALE GENOMIC DNA]</scope>
    <source>
        <strain evidence="14 15">DRI-13</strain>
    </source>
</reference>
<dbReference type="SUPFAM" id="SSF55957">
    <property type="entry name" value="Phosphoglucomutase, C-terminal domain"/>
    <property type="match status" value="1"/>
</dbReference>
<dbReference type="InterPro" id="IPR005845">
    <property type="entry name" value="A-D-PHexomutase_a/b/a-II"/>
</dbReference>
<evidence type="ECO:0000259" key="13">
    <source>
        <dbReference type="Pfam" id="PF02880"/>
    </source>
</evidence>
<dbReference type="RefSeq" id="WP_034425693.1">
    <property type="nucleotide sequence ID" value="NZ_CP045798.1"/>
</dbReference>
<dbReference type="InterPro" id="IPR005844">
    <property type="entry name" value="A-D-PHexomutase_a/b/a-I"/>
</dbReference>
<evidence type="ECO:0000313" key="14">
    <source>
        <dbReference type="EMBL" id="QNB44993.1"/>
    </source>
</evidence>
<dbReference type="GO" id="GO:0008973">
    <property type="term" value="F:phosphopentomutase activity"/>
    <property type="evidence" value="ECO:0007669"/>
    <property type="project" value="TreeGrafter"/>
</dbReference>
<evidence type="ECO:0000256" key="6">
    <source>
        <dbReference type="ARBA" id="ARBA00022723"/>
    </source>
</evidence>
<evidence type="ECO:0000259" key="10">
    <source>
        <dbReference type="Pfam" id="PF00408"/>
    </source>
</evidence>
<dbReference type="PANTHER" id="PTHR45745">
    <property type="entry name" value="PHOSPHOMANNOMUTASE 45A"/>
    <property type="match status" value="1"/>
</dbReference>
<dbReference type="GO" id="GO:0006166">
    <property type="term" value="P:purine ribonucleoside salvage"/>
    <property type="evidence" value="ECO:0007669"/>
    <property type="project" value="TreeGrafter"/>
</dbReference>
<dbReference type="InterPro" id="IPR005843">
    <property type="entry name" value="A-D-PHexomutase_C"/>
</dbReference>
<dbReference type="GO" id="GO:0004614">
    <property type="term" value="F:phosphoglucomutase activity"/>
    <property type="evidence" value="ECO:0007669"/>
    <property type="project" value="UniProtKB-EC"/>
</dbReference>
<gene>
    <name evidence="14" type="ORF">BR63_00820</name>
</gene>
<keyword evidence="8" id="KW-0413">Isomerase</keyword>
<dbReference type="EC" id="5.4.2.2" evidence="4"/>
<comment type="catalytic activity">
    <reaction evidence="1">
        <text>alpha-D-glucose 1-phosphate = alpha-D-glucose 6-phosphate</text>
        <dbReference type="Rhea" id="RHEA:23536"/>
        <dbReference type="ChEBI" id="CHEBI:58225"/>
        <dbReference type="ChEBI" id="CHEBI:58601"/>
        <dbReference type="EC" id="5.4.2.2"/>
    </reaction>
</comment>
<dbReference type="Pfam" id="PF02880">
    <property type="entry name" value="PGM_PMM_III"/>
    <property type="match status" value="1"/>
</dbReference>
<dbReference type="OrthoDB" id="9806956at2"/>
<dbReference type="InterPro" id="IPR036900">
    <property type="entry name" value="A-D-PHexomutase_C_sf"/>
</dbReference>
<dbReference type="GO" id="GO:0005975">
    <property type="term" value="P:carbohydrate metabolic process"/>
    <property type="evidence" value="ECO:0007669"/>
    <property type="project" value="InterPro"/>
</dbReference>
<evidence type="ECO:0000313" key="15">
    <source>
        <dbReference type="Proteomes" id="UP000515847"/>
    </source>
</evidence>
<keyword evidence="7 9" id="KW-0460">Magnesium</keyword>
<dbReference type="Pfam" id="PF00408">
    <property type="entry name" value="PGM_PMM_IV"/>
    <property type="match status" value="1"/>
</dbReference>
<dbReference type="InterPro" id="IPR016066">
    <property type="entry name" value="A-D-PHexomutase_CS"/>
</dbReference>
<name>A0A7G6DYT9_THEFR</name>
<dbReference type="Gene3D" id="3.40.120.10">
    <property type="entry name" value="Alpha-D-Glucose-1,6-Bisphosphate, subunit A, domain 3"/>
    <property type="match status" value="3"/>
</dbReference>
<dbReference type="Pfam" id="PF02879">
    <property type="entry name" value="PGM_PMM_II"/>
    <property type="match status" value="1"/>
</dbReference>
<dbReference type="InterPro" id="IPR016055">
    <property type="entry name" value="A-D-PHexomutase_a/b/a-I/II/III"/>
</dbReference>